<dbReference type="Gene3D" id="1.10.3130.10">
    <property type="entry name" value="serine acetyltransferase, domain 1"/>
    <property type="match status" value="1"/>
</dbReference>
<dbReference type="SUPFAM" id="SSF51161">
    <property type="entry name" value="Trimeric LpxA-like enzymes"/>
    <property type="match status" value="1"/>
</dbReference>
<evidence type="ECO:0000256" key="8">
    <source>
        <dbReference type="ARBA" id="ARBA00023315"/>
    </source>
</evidence>
<keyword evidence="12" id="KW-1185">Reference proteome</keyword>
<accession>A0ABX5QGU1</accession>
<dbReference type="InterPro" id="IPR005881">
    <property type="entry name" value="Ser_O-AcTrfase"/>
</dbReference>
<comment type="similarity">
    <text evidence="2 10">Belongs to the transferase hexapeptide repeat family.</text>
</comment>
<keyword evidence="7" id="KW-0198">Cysteine biosynthesis</keyword>
<evidence type="ECO:0000256" key="10">
    <source>
        <dbReference type="PIRNR" id="PIRNR000441"/>
    </source>
</evidence>
<dbReference type="Proteomes" id="UP000285768">
    <property type="component" value="Chromosome"/>
</dbReference>
<dbReference type="NCBIfam" id="TIGR01172">
    <property type="entry name" value="cysE"/>
    <property type="match status" value="1"/>
</dbReference>
<evidence type="ECO:0000256" key="9">
    <source>
        <dbReference type="ARBA" id="ARBA00049486"/>
    </source>
</evidence>
<keyword evidence="5" id="KW-0028">Amino-acid biosynthesis</keyword>
<dbReference type="PIRSF" id="PIRSF000441">
    <property type="entry name" value="CysE"/>
    <property type="match status" value="1"/>
</dbReference>
<evidence type="ECO:0000256" key="1">
    <source>
        <dbReference type="ARBA" id="ARBA00004876"/>
    </source>
</evidence>
<reference evidence="11 12" key="1">
    <citation type="submission" date="2019-01" db="EMBL/GenBank/DDBJ databases">
        <title>Leucobacter muris sp. nov. isolated from the nose of a laboratory mouse.</title>
        <authorList>
            <person name="Benga L."/>
            <person name="Sproeer C."/>
            <person name="Schumann P."/>
            <person name="Verbarg S."/>
            <person name="Bunk B."/>
            <person name="Engelhardt E."/>
            <person name="Benten P.M."/>
            <person name="Sager M."/>
        </authorList>
    </citation>
    <scope>NUCLEOTIDE SEQUENCE [LARGE SCALE GENOMIC DNA]</scope>
    <source>
        <strain evidence="11 12">DSM 101948</strain>
    </source>
</reference>
<evidence type="ECO:0000313" key="11">
    <source>
        <dbReference type="EMBL" id="QAB18299.1"/>
    </source>
</evidence>
<keyword evidence="6 10" id="KW-0808">Transferase</keyword>
<name>A0ABX5QGU1_9MICO</name>
<evidence type="ECO:0000256" key="7">
    <source>
        <dbReference type="ARBA" id="ARBA00023192"/>
    </source>
</evidence>
<dbReference type="GO" id="GO:0009001">
    <property type="term" value="F:serine O-acetyltransferase activity"/>
    <property type="evidence" value="ECO:0007669"/>
    <property type="project" value="UniProtKB-EC"/>
</dbReference>
<dbReference type="InterPro" id="IPR053376">
    <property type="entry name" value="Serine_acetyltransferase"/>
</dbReference>
<gene>
    <name evidence="11" type="primary">cysE</name>
    <name evidence="11" type="ORF">Leucomu_10560</name>
</gene>
<comment type="catalytic activity">
    <reaction evidence="9 10">
        <text>L-serine + acetyl-CoA = O-acetyl-L-serine + CoA</text>
        <dbReference type="Rhea" id="RHEA:24560"/>
        <dbReference type="ChEBI" id="CHEBI:33384"/>
        <dbReference type="ChEBI" id="CHEBI:57287"/>
        <dbReference type="ChEBI" id="CHEBI:57288"/>
        <dbReference type="ChEBI" id="CHEBI:58340"/>
        <dbReference type="EC" id="2.3.1.30"/>
    </reaction>
</comment>
<dbReference type="PANTHER" id="PTHR42811">
    <property type="entry name" value="SERINE ACETYLTRANSFERASE"/>
    <property type="match status" value="1"/>
</dbReference>
<protein>
    <recommendedName>
        <fullName evidence="4 10">Serine acetyltransferase</fullName>
        <ecNumber evidence="3 10">2.3.1.30</ecNumber>
    </recommendedName>
</protein>
<dbReference type="InterPro" id="IPR001451">
    <property type="entry name" value="Hexapep"/>
</dbReference>
<dbReference type="InterPro" id="IPR045304">
    <property type="entry name" value="LbH_SAT"/>
</dbReference>
<proteinExistence type="inferred from homology"/>
<evidence type="ECO:0000256" key="2">
    <source>
        <dbReference type="ARBA" id="ARBA00007274"/>
    </source>
</evidence>
<evidence type="ECO:0000256" key="4">
    <source>
        <dbReference type="ARBA" id="ARBA00018522"/>
    </source>
</evidence>
<evidence type="ECO:0000313" key="12">
    <source>
        <dbReference type="Proteomes" id="UP000285768"/>
    </source>
</evidence>
<dbReference type="NCBIfam" id="NF041874">
    <property type="entry name" value="EPS_EpsC"/>
    <property type="match status" value="1"/>
</dbReference>
<keyword evidence="8 10" id="KW-0012">Acyltransferase</keyword>
<dbReference type="Gene3D" id="2.160.10.10">
    <property type="entry name" value="Hexapeptide repeat proteins"/>
    <property type="match status" value="1"/>
</dbReference>
<dbReference type="RefSeq" id="WP_017883378.1">
    <property type="nucleotide sequence ID" value="NZ_CP035037.1"/>
</dbReference>
<dbReference type="EC" id="2.3.1.30" evidence="3 10"/>
<dbReference type="InterPro" id="IPR042122">
    <property type="entry name" value="Ser_AcTrfase_N_sf"/>
</dbReference>
<dbReference type="Pfam" id="PF00132">
    <property type="entry name" value="Hexapep"/>
    <property type="match status" value="1"/>
</dbReference>
<evidence type="ECO:0000256" key="5">
    <source>
        <dbReference type="ARBA" id="ARBA00022605"/>
    </source>
</evidence>
<sequence length="189" mass="20150">MSIFSRIREDIRAAKAGDPAARGGVSVLLVYSGLHAVWWHRLSHALWLRGMRFLPRAVSQLVRFFTGIEIHPGATIGRRLFIDHGMGVVIGETAVVGDDVLIYHGVTLGGTGHSRGKRHPTIGDRVVIGAGAKVLGDIELGHDSAVGSNAVVVRSAAPWTTLTGIPAQGRPRRGAPVAETPDLADFYVI</sequence>
<dbReference type="InterPro" id="IPR011004">
    <property type="entry name" value="Trimer_LpxA-like_sf"/>
</dbReference>
<evidence type="ECO:0000256" key="6">
    <source>
        <dbReference type="ARBA" id="ARBA00022679"/>
    </source>
</evidence>
<dbReference type="EMBL" id="CP035037">
    <property type="protein sequence ID" value="QAB18299.1"/>
    <property type="molecule type" value="Genomic_DNA"/>
</dbReference>
<organism evidence="11 12">
    <name type="scientific">Leucobacter muris</name>
    <dbReference type="NCBI Taxonomy" id="1935379"/>
    <lineage>
        <taxon>Bacteria</taxon>
        <taxon>Bacillati</taxon>
        <taxon>Actinomycetota</taxon>
        <taxon>Actinomycetes</taxon>
        <taxon>Micrococcales</taxon>
        <taxon>Microbacteriaceae</taxon>
        <taxon>Leucobacter</taxon>
    </lineage>
</organism>
<comment type="pathway">
    <text evidence="1">Amino-acid biosynthesis; L-cysteine biosynthesis; L-cysteine from L-serine: step 1/2.</text>
</comment>
<dbReference type="CDD" id="cd03354">
    <property type="entry name" value="LbH_SAT"/>
    <property type="match status" value="1"/>
</dbReference>
<evidence type="ECO:0000256" key="3">
    <source>
        <dbReference type="ARBA" id="ARBA00013266"/>
    </source>
</evidence>